<dbReference type="EMBL" id="DUFW01000004">
    <property type="protein sequence ID" value="HIH21113.1"/>
    <property type="molecule type" value="Genomic_DNA"/>
</dbReference>
<dbReference type="SUPFAM" id="SSF53335">
    <property type="entry name" value="S-adenosyl-L-methionine-dependent methyltransferases"/>
    <property type="match status" value="1"/>
</dbReference>
<comment type="caution">
    <text evidence="2">The sequence shown here is derived from an EMBL/GenBank/DDBJ whole genome shotgun (WGS) entry which is preliminary data.</text>
</comment>
<evidence type="ECO:0000313" key="3">
    <source>
        <dbReference type="EMBL" id="MBS3057928.1"/>
    </source>
</evidence>
<dbReference type="Proteomes" id="UP000590964">
    <property type="component" value="Unassembled WGS sequence"/>
</dbReference>
<dbReference type="GO" id="GO:0008168">
    <property type="term" value="F:methyltransferase activity"/>
    <property type="evidence" value="ECO:0007669"/>
    <property type="project" value="UniProtKB-KW"/>
</dbReference>
<evidence type="ECO:0000313" key="2">
    <source>
        <dbReference type="EMBL" id="HIH21113.1"/>
    </source>
</evidence>
<accession>A0A7J4JTL3</accession>
<reference evidence="2" key="1">
    <citation type="journal article" date="2020" name="bioRxiv">
        <title>A rank-normalized archaeal taxonomy based on genome phylogeny resolves widespread incomplete and uneven classifications.</title>
        <authorList>
            <person name="Rinke C."/>
            <person name="Chuvochina M."/>
            <person name="Mussig A.J."/>
            <person name="Chaumeil P.-A."/>
            <person name="Waite D.W."/>
            <person name="Whitman W.B."/>
            <person name="Parks D.H."/>
            <person name="Hugenholtz P."/>
        </authorList>
    </citation>
    <scope>NUCLEOTIDE SEQUENCE</scope>
    <source>
        <strain evidence="2">UBA10191</strain>
    </source>
</reference>
<dbReference type="PANTHER" id="PTHR43591:SF110">
    <property type="entry name" value="RHODANESE DOMAIN-CONTAINING PROTEIN"/>
    <property type="match status" value="1"/>
</dbReference>
<proteinExistence type="predicted"/>
<reference evidence="3" key="2">
    <citation type="submission" date="2021-03" db="EMBL/GenBank/DDBJ databases">
        <authorList>
            <person name="Jaffe A."/>
        </authorList>
    </citation>
    <scope>NUCLEOTIDE SEQUENCE</scope>
    <source>
        <strain evidence="3">RIFCSPLOWO2_01_FULL_43_13</strain>
    </source>
</reference>
<evidence type="ECO:0000313" key="4">
    <source>
        <dbReference type="Proteomes" id="UP000590964"/>
    </source>
</evidence>
<protein>
    <submittedName>
        <fullName evidence="2">Methyltransferase domain-containing protein</fullName>
    </submittedName>
</protein>
<dbReference type="PANTHER" id="PTHR43591">
    <property type="entry name" value="METHYLTRANSFERASE"/>
    <property type="match status" value="1"/>
</dbReference>
<keyword evidence="2" id="KW-0808">Transferase</keyword>
<dbReference type="Pfam" id="PF13847">
    <property type="entry name" value="Methyltransf_31"/>
    <property type="match status" value="1"/>
</dbReference>
<organism evidence="2 4">
    <name type="scientific">Candidatus Iainarchaeum sp</name>
    <dbReference type="NCBI Taxonomy" id="3101447"/>
    <lineage>
        <taxon>Archaea</taxon>
        <taxon>Candidatus Iainarchaeota</taxon>
        <taxon>Candidatus Iainarchaeia</taxon>
        <taxon>Candidatus Iainarchaeales</taxon>
        <taxon>Candidatus Iainarchaeaceae</taxon>
        <taxon>Candidatus Iainarchaeum</taxon>
    </lineage>
</organism>
<dbReference type="InterPro" id="IPR025714">
    <property type="entry name" value="Methyltranfer_dom"/>
</dbReference>
<name>A0A7J4JTL3_9ARCH</name>
<gene>
    <name evidence="2" type="ORF">HA222_00420</name>
    <name evidence="3" type="ORF">J4478_00830</name>
</gene>
<dbReference type="Proteomes" id="UP000680185">
    <property type="component" value="Unassembled WGS sequence"/>
</dbReference>
<dbReference type="Gene3D" id="3.40.50.150">
    <property type="entry name" value="Vaccinia Virus protein VP39"/>
    <property type="match status" value="1"/>
</dbReference>
<dbReference type="InterPro" id="IPR029063">
    <property type="entry name" value="SAM-dependent_MTases_sf"/>
</dbReference>
<reference evidence="3" key="3">
    <citation type="submission" date="2021-05" db="EMBL/GenBank/DDBJ databases">
        <title>Protein family content uncovers lineage relationships and bacterial pathway maintenance mechanisms in DPANN archaea.</title>
        <authorList>
            <person name="Castelle C.J."/>
            <person name="Meheust R."/>
            <person name="Jaffe A.L."/>
            <person name="Seitz K."/>
            <person name="Gong X."/>
            <person name="Baker B.J."/>
            <person name="Banfield J.F."/>
        </authorList>
    </citation>
    <scope>NUCLEOTIDE SEQUENCE</scope>
    <source>
        <strain evidence="3">RIFCSPLOWO2_01_FULL_43_13</strain>
    </source>
</reference>
<sequence length="274" mass="31549">MSSEYKDFLKKKFFGKKYSRDYDRWVEDPFTAFVERRQNKGFLELSKAKPGMKVLDIGAGTGKYEILYSRLMQKKGIVVALDFSDSMLSQIRKNIKKHKLEGFVFLVKGDGEHLPFKQGAFDEVLTMNTLQYIPNDRKFLAEINRVLKNGGNAVIDAISLTELRLGHNLALFWDKARKAFGKKPLGVYRQFYTTESIKHRIQEHGLKVKKQIGVILVLPWITKEHVGVTLPSPHHIFTLFPKLFPIMEKVEEKIKNIPLLQGLCTHLMVQAGKK</sequence>
<dbReference type="EMBL" id="JAGVWB010000005">
    <property type="protein sequence ID" value="MBS3057928.1"/>
    <property type="molecule type" value="Genomic_DNA"/>
</dbReference>
<dbReference type="GO" id="GO:0032259">
    <property type="term" value="P:methylation"/>
    <property type="evidence" value="ECO:0007669"/>
    <property type="project" value="UniProtKB-KW"/>
</dbReference>
<keyword evidence="2" id="KW-0489">Methyltransferase</keyword>
<evidence type="ECO:0000259" key="1">
    <source>
        <dbReference type="Pfam" id="PF13847"/>
    </source>
</evidence>
<dbReference type="CDD" id="cd02440">
    <property type="entry name" value="AdoMet_MTases"/>
    <property type="match status" value="1"/>
</dbReference>
<feature type="domain" description="Methyltransferase" evidence="1">
    <location>
        <begin position="49"/>
        <end position="163"/>
    </location>
</feature>
<dbReference type="AlphaFoldDB" id="A0A7J4JTL3"/>